<accession>A0ABQ3RET5</accession>
<evidence type="ECO:0000313" key="3">
    <source>
        <dbReference type="Proteomes" id="UP000646738"/>
    </source>
</evidence>
<dbReference type="EMBL" id="BNEA01000015">
    <property type="protein sequence ID" value="GHI54336.1"/>
    <property type="molecule type" value="Genomic_DNA"/>
</dbReference>
<organism evidence="2 3">
    <name type="scientific">Streptomyces rubradiris</name>
    <name type="common">Streptomyces achromogenes subsp. rubradiris</name>
    <dbReference type="NCBI Taxonomy" id="285531"/>
    <lineage>
        <taxon>Bacteria</taxon>
        <taxon>Bacillati</taxon>
        <taxon>Actinomycetota</taxon>
        <taxon>Actinomycetes</taxon>
        <taxon>Kitasatosporales</taxon>
        <taxon>Streptomycetaceae</taxon>
        <taxon>Streptomyces</taxon>
    </lineage>
</organism>
<dbReference type="Proteomes" id="UP000646738">
    <property type="component" value="Unassembled WGS sequence"/>
</dbReference>
<evidence type="ECO:0000313" key="2">
    <source>
        <dbReference type="EMBL" id="GHI54336.1"/>
    </source>
</evidence>
<gene>
    <name evidence="2" type="ORF">Srubr_41820</name>
</gene>
<reference evidence="3" key="1">
    <citation type="submission" date="2023-07" db="EMBL/GenBank/DDBJ databases">
        <title>Whole genome shotgun sequence of Streptomyces achromogenes subsp. rubradiris NBRC 14000.</title>
        <authorList>
            <person name="Komaki H."/>
            <person name="Tamura T."/>
        </authorList>
    </citation>
    <scope>NUCLEOTIDE SEQUENCE [LARGE SCALE GENOMIC DNA]</scope>
    <source>
        <strain evidence="3">NBRC 14000</strain>
    </source>
</reference>
<name>A0ABQ3RET5_STRRR</name>
<protein>
    <submittedName>
        <fullName evidence="2">Uncharacterized protein</fullName>
    </submittedName>
</protein>
<proteinExistence type="predicted"/>
<dbReference type="RefSeq" id="WP_373319172.1">
    <property type="nucleotide sequence ID" value="NZ_BNEA01000015.1"/>
</dbReference>
<keyword evidence="3" id="KW-1185">Reference proteome</keyword>
<sequence>MTTASGSRHGREPAPSVRRVLTPERALAGRPEAVAGAGRLDRPARRARVAGAAAAPPGREPPAVVPLRRRGRERPSPNRGAV</sequence>
<feature type="region of interest" description="Disordered" evidence="1">
    <location>
        <begin position="1"/>
        <end position="82"/>
    </location>
</feature>
<evidence type="ECO:0000256" key="1">
    <source>
        <dbReference type="SAM" id="MobiDB-lite"/>
    </source>
</evidence>
<comment type="caution">
    <text evidence="2">The sequence shown here is derived from an EMBL/GenBank/DDBJ whole genome shotgun (WGS) entry which is preliminary data.</text>
</comment>